<dbReference type="RefSeq" id="WP_071453758.1">
    <property type="nucleotide sequence ID" value="NZ_CP017675.1"/>
</dbReference>
<gene>
    <name evidence="2" type="ORF">GlitD10_0797</name>
</gene>
<dbReference type="PANTHER" id="PTHR43629">
    <property type="entry name" value="PEPTIDYL-PROLYL CIS-TRANS ISOMERASE"/>
    <property type="match status" value="1"/>
</dbReference>
<name>A0A1J0AB02_9CYAN</name>
<dbReference type="EMBL" id="CP017675">
    <property type="protein sequence ID" value="APB33111.1"/>
    <property type="molecule type" value="Genomic_DNA"/>
</dbReference>
<reference evidence="2 3" key="1">
    <citation type="submission" date="2016-10" db="EMBL/GenBank/DDBJ databases">
        <title>Description of Gloeomargarita lithophora gen. nov., sp. nov., a thylakoid-bearing basal-branching cyanobacterium with intracellular carbonates, and proposal for Gloeomargaritales ord. nov.</title>
        <authorList>
            <person name="Moreira D."/>
            <person name="Tavera R."/>
            <person name="Benzerara K."/>
            <person name="Skouri-Panet F."/>
            <person name="Couradeau E."/>
            <person name="Gerard E."/>
            <person name="Loussert C."/>
            <person name="Novelo E."/>
            <person name="Zivanovic Y."/>
            <person name="Lopez-Garcia P."/>
        </authorList>
    </citation>
    <scope>NUCLEOTIDE SEQUENCE [LARGE SCALE GENOMIC DNA]</scope>
    <source>
        <strain evidence="2 3">D10</strain>
    </source>
</reference>
<dbReference type="SMART" id="SM00450">
    <property type="entry name" value="RHOD"/>
    <property type="match status" value="1"/>
</dbReference>
<dbReference type="Pfam" id="PF00581">
    <property type="entry name" value="Rhodanese"/>
    <property type="match status" value="1"/>
</dbReference>
<dbReference type="OrthoDB" id="9800872at2"/>
<dbReference type="SUPFAM" id="SSF52821">
    <property type="entry name" value="Rhodanese/Cell cycle control phosphatase"/>
    <property type="match status" value="1"/>
</dbReference>
<accession>A0A1J0AB02</accession>
<keyword evidence="3" id="KW-1185">Reference proteome</keyword>
<dbReference type="Proteomes" id="UP000180235">
    <property type="component" value="Chromosome"/>
</dbReference>
<proteinExistence type="predicted"/>
<evidence type="ECO:0000313" key="2">
    <source>
        <dbReference type="EMBL" id="APB33111.1"/>
    </source>
</evidence>
<feature type="domain" description="Rhodanese" evidence="1">
    <location>
        <begin position="16"/>
        <end position="108"/>
    </location>
</feature>
<dbReference type="InterPro" id="IPR001763">
    <property type="entry name" value="Rhodanese-like_dom"/>
</dbReference>
<sequence length="110" mass="12349">MINQVSGTDLAQRLAQTPDLQLLDVREWWEVERAKLPGCLHLPLSEFSQWSTQMQELLDPKQPVVVVCHHGVRSAQVCAWLLSQGYPQVENLAGGLDAYALQVDPGLPRY</sequence>
<dbReference type="AlphaFoldDB" id="A0A1J0AB02"/>
<dbReference type="InterPro" id="IPR036873">
    <property type="entry name" value="Rhodanese-like_dom_sf"/>
</dbReference>
<dbReference type="PANTHER" id="PTHR43629:SF2">
    <property type="entry name" value="RHODANESE-LIKE_PPIC DOMAIN-CONTAINING PROTEIN 12, CHLOROPLASTIC"/>
    <property type="match status" value="1"/>
</dbReference>
<protein>
    <submittedName>
        <fullName evidence="2">Rhodanese-related sulfurtransferase</fullName>
    </submittedName>
</protein>
<dbReference type="STRING" id="1188229.GlitD10_0797"/>
<keyword evidence="2" id="KW-0808">Transferase</keyword>
<dbReference type="PROSITE" id="PS50206">
    <property type="entry name" value="RHODANESE_3"/>
    <property type="match status" value="1"/>
</dbReference>
<evidence type="ECO:0000259" key="1">
    <source>
        <dbReference type="PROSITE" id="PS50206"/>
    </source>
</evidence>
<dbReference type="GO" id="GO:0016740">
    <property type="term" value="F:transferase activity"/>
    <property type="evidence" value="ECO:0007669"/>
    <property type="project" value="UniProtKB-KW"/>
</dbReference>
<evidence type="ECO:0000313" key="3">
    <source>
        <dbReference type="Proteomes" id="UP000180235"/>
    </source>
</evidence>
<organism evidence="2 3">
    <name type="scientific">Gloeomargarita lithophora Alchichica-D10</name>
    <dbReference type="NCBI Taxonomy" id="1188229"/>
    <lineage>
        <taxon>Bacteria</taxon>
        <taxon>Bacillati</taxon>
        <taxon>Cyanobacteriota</taxon>
        <taxon>Cyanophyceae</taxon>
        <taxon>Gloeomargaritales</taxon>
        <taxon>Gloeomargaritaceae</taxon>
        <taxon>Gloeomargarita</taxon>
    </lineage>
</organism>
<dbReference type="KEGG" id="glt:GlitD10_0797"/>
<dbReference type="Gene3D" id="3.40.250.10">
    <property type="entry name" value="Rhodanese-like domain"/>
    <property type="match status" value="1"/>
</dbReference>
<dbReference type="InterPro" id="IPR052204">
    <property type="entry name" value="PpiC/parvulin_rotamase"/>
</dbReference>